<dbReference type="RefSeq" id="WP_277528557.1">
    <property type="nucleotide sequence ID" value="NZ_JAPDIA010000001.1"/>
</dbReference>
<dbReference type="PANTHER" id="PTHR43280:SF28">
    <property type="entry name" value="HTH-TYPE TRANSCRIPTIONAL ACTIVATOR RHAS"/>
    <property type="match status" value="1"/>
</dbReference>
<sequence>MQFINENGLKHEFQIGLLADQFSMSVQYLRSIFKTHTGQTLSEYVNNLKIEKAKELLITTNDSLAVIVQKIGKVDVTNFTRAFKKRNRLDARRLPPGSSRNE</sequence>
<protein>
    <submittedName>
        <fullName evidence="3">Helix-turn-helix transcriptional regulator</fullName>
    </submittedName>
</protein>
<evidence type="ECO:0000256" key="1">
    <source>
        <dbReference type="ARBA" id="ARBA00023125"/>
    </source>
</evidence>
<dbReference type="GO" id="GO:0003700">
    <property type="term" value="F:DNA-binding transcription factor activity"/>
    <property type="evidence" value="ECO:0007669"/>
    <property type="project" value="InterPro"/>
</dbReference>
<dbReference type="InterPro" id="IPR018060">
    <property type="entry name" value="HTH_AraC"/>
</dbReference>
<dbReference type="EMBL" id="JAPDIA010000001">
    <property type="protein sequence ID" value="MDG0808216.1"/>
    <property type="molecule type" value="Genomic_DNA"/>
</dbReference>
<dbReference type="SMART" id="SM00342">
    <property type="entry name" value="HTH_ARAC"/>
    <property type="match status" value="1"/>
</dbReference>
<dbReference type="PROSITE" id="PS01124">
    <property type="entry name" value="HTH_ARAC_FAMILY_2"/>
    <property type="match status" value="1"/>
</dbReference>
<dbReference type="Pfam" id="PF12833">
    <property type="entry name" value="HTH_18"/>
    <property type="match status" value="1"/>
</dbReference>
<keyword evidence="1" id="KW-0238">DNA-binding</keyword>
<comment type="caution">
    <text evidence="3">The sequence shown here is derived from an EMBL/GenBank/DDBJ whole genome shotgun (WGS) entry which is preliminary data.</text>
</comment>
<reference evidence="3" key="1">
    <citation type="submission" date="2022-10" db="EMBL/GenBank/DDBJ databases">
        <title>Comparative genomic analysis of Cohnella hashimotonis sp. nov., isolated from the International Space Station.</title>
        <authorList>
            <person name="Simpson A."/>
            <person name="Venkateswaran K."/>
        </authorList>
    </citation>
    <scope>NUCLEOTIDE SEQUENCE</scope>
    <source>
        <strain evidence="3">DSM 28161</strain>
    </source>
</reference>
<evidence type="ECO:0000259" key="2">
    <source>
        <dbReference type="PROSITE" id="PS01124"/>
    </source>
</evidence>
<accession>A0A9X4KQ75</accession>
<dbReference type="GO" id="GO:0043565">
    <property type="term" value="F:sequence-specific DNA binding"/>
    <property type="evidence" value="ECO:0007669"/>
    <property type="project" value="InterPro"/>
</dbReference>
<dbReference type="Gene3D" id="1.10.10.60">
    <property type="entry name" value="Homeodomain-like"/>
    <property type="match status" value="2"/>
</dbReference>
<organism evidence="3 4">
    <name type="scientific">Cohnella rhizosphaerae</name>
    <dbReference type="NCBI Taxonomy" id="1457232"/>
    <lineage>
        <taxon>Bacteria</taxon>
        <taxon>Bacillati</taxon>
        <taxon>Bacillota</taxon>
        <taxon>Bacilli</taxon>
        <taxon>Bacillales</taxon>
        <taxon>Paenibacillaceae</taxon>
        <taxon>Cohnella</taxon>
    </lineage>
</organism>
<feature type="domain" description="HTH araC/xylS-type" evidence="2">
    <location>
        <begin position="1"/>
        <end position="86"/>
    </location>
</feature>
<name>A0A9X4KQ75_9BACL</name>
<keyword evidence="4" id="KW-1185">Reference proteome</keyword>
<dbReference type="PANTHER" id="PTHR43280">
    <property type="entry name" value="ARAC-FAMILY TRANSCRIPTIONAL REGULATOR"/>
    <property type="match status" value="1"/>
</dbReference>
<gene>
    <name evidence="3" type="ORF">OMP40_01400</name>
</gene>
<dbReference type="AlphaFoldDB" id="A0A9X4KQ75"/>
<evidence type="ECO:0000313" key="3">
    <source>
        <dbReference type="EMBL" id="MDG0808216.1"/>
    </source>
</evidence>
<evidence type="ECO:0000313" key="4">
    <source>
        <dbReference type="Proteomes" id="UP001153404"/>
    </source>
</evidence>
<proteinExistence type="predicted"/>
<dbReference type="Proteomes" id="UP001153404">
    <property type="component" value="Unassembled WGS sequence"/>
</dbReference>